<gene>
    <name evidence="8" type="ORF">IMF26_07655</name>
</gene>
<evidence type="ECO:0000256" key="7">
    <source>
        <dbReference type="ARBA" id="ARBA00093797"/>
    </source>
</evidence>
<dbReference type="KEGG" id="fcz:IMF26_07655"/>
<dbReference type="AlphaFoldDB" id="A0AAT9LB00"/>
<comment type="subcellular location">
    <subcellularLocation>
        <location evidence="1">Cytoplasm</location>
        <location evidence="1">Cytosol</location>
    </subcellularLocation>
</comment>
<dbReference type="Pfam" id="PF05400">
    <property type="entry name" value="FliT"/>
    <property type="match status" value="1"/>
</dbReference>
<comment type="function">
    <text evidence="5">May act as an export chaperone for the filament capping protein FliD.</text>
</comment>
<evidence type="ECO:0000313" key="8">
    <source>
        <dbReference type="EMBL" id="QUL97943.1"/>
    </source>
</evidence>
<reference evidence="8" key="1">
    <citation type="submission" date="2020-10" db="EMBL/GenBank/DDBJ databases">
        <authorList>
            <person name="Kadnikov V."/>
            <person name="Beletsky A.V."/>
            <person name="Mardanov A.V."/>
            <person name="Karnachuk O.V."/>
            <person name="Ravin N.V."/>
        </authorList>
    </citation>
    <scope>NUCLEOTIDE SEQUENCE</scope>
    <source>
        <strain evidence="8">Bu02</strain>
    </source>
</reference>
<name>A0AAT9LB00_9FIRM</name>
<organism evidence="8">
    <name type="scientific">Candidatus Fermentithermobacillus carboniphilus</name>
    <dbReference type="NCBI Taxonomy" id="3085328"/>
    <lineage>
        <taxon>Bacteria</taxon>
        <taxon>Bacillati</taxon>
        <taxon>Bacillota</taxon>
        <taxon>Candidatus Fermentithermobacillia</taxon>
        <taxon>Candidatus Fermentithermobacillales</taxon>
        <taxon>Candidatus Fermentithermobacillaceae</taxon>
        <taxon>Candidatus Fermentithermobacillus</taxon>
    </lineage>
</organism>
<keyword evidence="8" id="KW-0282">Flagellum</keyword>
<protein>
    <recommendedName>
        <fullName evidence="7">Flagellar protein FliT</fullName>
    </recommendedName>
</protein>
<evidence type="ECO:0000256" key="1">
    <source>
        <dbReference type="ARBA" id="ARBA00004514"/>
    </source>
</evidence>
<evidence type="ECO:0000256" key="2">
    <source>
        <dbReference type="ARBA" id="ARBA00022490"/>
    </source>
</evidence>
<comment type="similarity">
    <text evidence="6">Belongs to the bacillales FliT family.</text>
</comment>
<dbReference type="InterPro" id="IPR008622">
    <property type="entry name" value="FliT"/>
</dbReference>
<keyword evidence="3" id="KW-1005">Bacterial flagellum biogenesis</keyword>
<dbReference type="EMBL" id="CP062796">
    <property type="protein sequence ID" value="QUL97943.1"/>
    <property type="molecule type" value="Genomic_DNA"/>
</dbReference>
<sequence>MIEDLKEILSITAKAKDLARQKDFSGLAALLERREELMAHAGGSGCGELSETQKLLIQELLLCIRELDQEITALIKDEMAEKLREITEIATQSKVLSAYGKSLVKLRKFDRVK</sequence>
<keyword evidence="8" id="KW-0969">Cilium</keyword>
<dbReference type="Gene3D" id="1.20.58.380">
    <property type="entry name" value="Flagellar protein flit"/>
    <property type="match status" value="1"/>
</dbReference>
<accession>A0AAT9LB00</accession>
<evidence type="ECO:0000256" key="6">
    <source>
        <dbReference type="ARBA" id="ARBA00093785"/>
    </source>
</evidence>
<evidence type="ECO:0000256" key="3">
    <source>
        <dbReference type="ARBA" id="ARBA00022795"/>
    </source>
</evidence>
<proteinExistence type="inferred from homology"/>
<keyword evidence="4" id="KW-0143">Chaperone</keyword>
<reference evidence="8" key="2">
    <citation type="journal article" date="2023" name="Biology">
        <title>Prokaryotic Life Associated with Coal-Fire Gas Vents Revealed by Metagenomics.</title>
        <authorList>
            <person name="Kadnikov V.V."/>
            <person name="Mardanov A.V."/>
            <person name="Beletsky A.V."/>
            <person name="Karnachuk O.V."/>
            <person name="Ravin N.V."/>
        </authorList>
    </citation>
    <scope>NUCLEOTIDE SEQUENCE</scope>
    <source>
        <strain evidence="8">Bu02</strain>
    </source>
</reference>
<keyword evidence="8" id="KW-0966">Cell projection</keyword>
<keyword evidence="2" id="KW-0963">Cytoplasm</keyword>
<evidence type="ECO:0000256" key="5">
    <source>
        <dbReference type="ARBA" id="ARBA00093765"/>
    </source>
</evidence>
<evidence type="ECO:0000256" key="4">
    <source>
        <dbReference type="ARBA" id="ARBA00023186"/>
    </source>
</evidence>